<dbReference type="AlphaFoldDB" id="A0A426XTK8"/>
<accession>A0A426XTK8</accession>
<dbReference type="PANTHER" id="PTHR35465">
    <property type="entry name" value="CAVEOLIN-1 PROTEIN"/>
    <property type="match status" value="1"/>
</dbReference>
<name>A0A426XTK8_ENSVE</name>
<organism evidence="1 2">
    <name type="scientific">Ensete ventricosum</name>
    <name type="common">Abyssinian banana</name>
    <name type="synonym">Musa ensete</name>
    <dbReference type="NCBI Taxonomy" id="4639"/>
    <lineage>
        <taxon>Eukaryota</taxon>
        <taxon>Viridiplantae</taxon>
        <taxon>Streptophyta</taxon>
        <taxon>Embryophyta</taxon>
        <taxon>Tracheophyta</taxon>
        <taxon>Spermatophyta</taxon>
        <taxon>Magnoliopsida</taxon>
        <taxon>Liliopsida</taxon>
        <taxon>Zingiberales</taxon>
        <taxon>Musaceae</taxon>
        <taxon>Ensete</taxon>
    </lineage>
</organism>
<protein>
    <submittedName>
        <fullName evidence="1">Uncharacterized protein</fullName>
    </submittedName>
</protein>
<gene>
    <name evidence="1" type="ORF">B296_00036689</name>
</gene>
<sequence length="232" mass="25743">MNVDPIFGSNSKSPFLRNITGLMEYDGLLWPAFPRHITVRVAHNGLTRPVFSGYIMVRVAHDRLPRPVHHLVSLFASYRRSLYLSLALALATEESNAFTIVMELHSGVPDPVLLRCLVPPPQTQVSLAHPIAPMSVSRSRHHFLRHCSSDVTALKVGEEIKGETMPLNSGQRTYELLGLRRSASYEVKISYPASVYMMLCTQAFVIVTAIAAGVVAKPNVPERELVIYNIGI</sequence>
<comment type="caution">
    <text evidence="1">The sequence shown here is derived from an EMBL/GenBank/DDBJ whole genome shotgun (WGS) entry which is preliminary data.</text>
</comment>
<reference evidence="1 2" key="1">
    <citation type="journal article" date="2014" name="Agronomy (Basel)">
        <title>A Draft Genome Sequence for Ensete ventricosum, the Drought-Tolerant Tree Against Hunger.</title>
        <authorList>
            <person name="Harrison J."/>
            <person name="Moore K.A."/>
            <person name="Paszkiewicz K."/>
            <person name="Jones T."/>
            <person name="Grant M."/>
            <person name="Ambacheew D."/>
            <person name="Muzemil S."/>
            <person name="Studholme D.J."/>
        </authorList>
    </citation>
    <scope>NUCLEOTIDE SEQUENCE [LARGE SCALE GENOMIC DNA]</scope>
</reference>
<dbReference type="EMBL" id="AMZH03017559">
    <property type="protein sequence ID" value="RRT42830.1"/>
    <property type="molecule type" value="Genomic_DNA"/>
</dbReference>
<dbReference type="PANTHER" id="PTHR35465:SF1">
    <property type="entry name" value="PHOSPHATIDYLINOSITOL-GLYCAN BIOSYNTHESIS CLASS X PROTEIN"/>
    <property type="match status" value="1"/>
</dbReference>
<evidence type="ECO:0000313" key="2">
    <source>
        <dbReference type="Proteomes" id="UP000287651"/>
    </source>
</evidence>
<dbReference type="Proteomes" id="UP000287651">
    <property type="component" value="Unassembled WGS sequence"/>
</dbReference>
<evidence type="ECO:0000313" key="1">
    <source>
        <dbReference type="EMBL" id="RRT42830.1"/>
    </source>
</evidence>
<proteinExistence type="predicted"/>